<dbReference type="PANTHER" id="PTHR11136">
    <property type="entry name" value="FOLYLPOLYGLUTAMATE SYNTHASE-RELATED"/>
    <property type="match status" value="1"/>
</dbReference>
<accession>A0AAV7YGQ5</accession>
<dbReference type="SUPFAM" id="SSF53623">
    <property type="entry name" value="MurD-like peptide ligases, catalytic domain"/>
    <property type="match status" value="1"/>
</dbReference>
<dbReference type="PANTHER" id="PTHR11136:SF5">
    <property type="entry name" value="FOLYLPOLYGLUTAMATE SYNTHASE, MITOCHONDRIAL"/>
    <property type="match status" value="1"/>
</dbReference>
<keyword evidence="5" id="KW-0436">Ligase</keyword>
<comment type="caution">
    <text evidence="14">The sequence shown here is derived from an EMBL/GenBank/DDBJ whole genome shotgun (WGS) entry which is preliminary data.</text>
</comment>
<dbReference type="InterPro" id="IPR036615">
    <property type="entry name" value="Mur_ligase_C_dom_sf"/>
</dbReference>
<evidence type="ECO:0000256" key="1">
    <source>
        <dbReference type="ARBA" id="ARBA00005150"/>
    </source>
</evidence>
<evidence type="ECO:0000256" key="4">
    <source>
        <dbReference type="ARBA" id="ARBA00022563"/>
    </source>
</evidence>
<dbReference type="EC" id="6.3.2.17" evidence="3"/>
<dbReference type="EMBL" id="JANTQA010000057">
    <property type="protein sequence ID" value="KAJ3428953.1"/>
    <property type="molecule type" value="Genomic_DNA"/>
</dbReference>
<evidence type="ECO:0000256" key="10">
    <source>
        <dbReference type="ARBA" id="ARBA00030592"/>
    </source>
</evidence>
<dbReference type="GO" id="GO:0005739">
    <property type="term" value="C:mitochondrion"/>
    <property type="evidence" value="ECO:0007669"/>
    <property type="project" value="TreeGrafter"/>
</dbReference>
<dbReference type="Pfam" id="PF08245">
    <property type="entry name" value="Mur_ligase_M"/>
    <property type="match status" value="1"/>
</dbReference>
<dbReference type="GO" id="GO:0005524">
    <property type="term" value="F:ATP binding"/>
    <property type="evidence" value="ECO:0007669"/>
    <property type="project" value="UniProtKB-KW"/>
</dbReference>
<dbReference type="PROSITE" id="PS01012">
    <property type="entry name" value="FOLYLPOLYGLU_SYNT_2"/>
    <property type="match status" value="1"/>
</dbReference>
<dbReference type="Gene3D" id="3.90.190.20">
    <property type="entry name" value="Mur ligase, C-terminal domain"/>
    <property type="match status" value="1"/>
</dbReference>
<evidence type="ECO:0000313" key="14">
    <source>
        <dbReference type="EMBL" id="KAJ3428953.1"/>
    </source>
</evidence>
<dbReference type="InterPro" id="IPR013221">
    <property type="entry name" value="Mur_ligase_cen"/>
</dbReference>
<sequence>MLTFNRTIKNMFPNRVRQPITYYSYYKHTVELLFSIENFSDRSRQTEASKGHNSKEELDHYCQILNLNSDLKLLPTIHVAGTKGKGSTCSLAESILRSMGYQTGLFTSPHLLTPRERIRLNGQNISREEFVELFWKLHTRLSANKTKQFPYLPSFFRYLTLMSLYAFTKKQTEASIVEVGIGGRYDSTNIVHPDVCGITTLDYDHTSILGDTLEEIAWEKAGIIKGGVPVYVSPQPEGPMKVITDYSKKMQAPIQIIPQLHDLVSAWESKLKEGNQPIEQYYQNGKNFQLSLQGNHQKINAALAISLVVQFLKSRKGFVDDVFSKCITLPNTRNPEKALLNSQVKTIESTQKISQMIPHFIHGLENCVWNGRCQIETDKEYKNDRVKWFLDGAHTEKSISHAIEWFHSKVSKGQEKCLNILLFSCTAGRNPELFYKSITNKNVIDIAIFVPTMKDVFTSETLKQMKILWDRFPQNQNNPSIQLDSLADGIQQISKIANSGNKNINIFVTGSLHLVGDVLKLKNFVQGD</sequence>
<dbReference type="Gene3D" id="3.40.1190.10">
    <property type="entry name" value="Mur-like, catalytic domain"/>
    <property type="match status" value="1"/>
</dbReference>
<dbReference type="InterPro" id="IPR018109">
    <property type="entry name" value="Folylpolyglutamate_synth_CS"/>
</dbReference>
<reference evidence="14" key="1">
    <citation type="submission" date="2022-08" db="EMBL/GenBank/DDBJ databases">
        <title>Novel sulphate-reducing endosymbionts in the free-living metamonad Anaeramoeba.</title>
        <authorList>
            <person name="Jerlstrom-Hultqvist J."/>
            <person name="Cepicka I."/>
            <person name="Gallot-Lavallee L."/>
            <person name="Salas-Leiva D."/>
            <person name="Curtis B.A."/>
            <person name="Zahonova K."/>
            <person name="Pipaliya S."/>
            <person name="Dacks J."/>
            <person name="Roger A.J."/>
        </authorList>
    </citation>
    <scope>NUCLEOTIDE SEQUENCE</scope>
    <source>
        <strain evidence="14">Busselton2</strain>
    </source>
</reference>
<evidence type="ECO:0000256" key="8">
    <source>
        <dbReference type="ARBA" id="ARBA00022840"/>
    </source>
</evidence>
<evidence type="ECO:0000256" key="11">
    <source>
        <dbReference type="ARBA" id="ARBA00030876"/>
    </source>
</evidence>
<comment type="pathway">
    <text evidence="1">Cofactor biosynthesis; tetrahydrofolylpolyglutamate biosynthesis.</text>
</comment>
<organism evidence="14 15">
    <name type="scientific">Anaeramoeba flamelloides</name>
    <dbReference type="NCBI Taxonomy" id="1746091"/>
    <lineage>
        <taxon>Eukaryota</taxon>
        <taxon>Metamonada</taxon>
        <taxon>Anaeramoebidae</taxon>
        <taxon>Anaeramoeba</taxon>
    </lineage>
</organism>
<keyword evidence="9" id="KW-0460">Magnesium</keyword>
<comment type="catalytic activity">
    <reaction evidence="12">
        <text>(6S)-5,6,7,8-tetrahydrofolyl-(gamma-L-Glu)(n) + L-glutamate + ATP = (6S)-5,6,7,8-tetrahydrofolyl-(gamma-L-Glu)(n+1) + ADP + phosphate + H(+)</text>
        <dbReference type="Rhea" id="RHEA:10580"/>
        <dbReference type="Rhea" id="RHEA-COMP:14738"/>
        <dbReference type="Rhea" id="RHEA-COMP:14740"/>
        <dbReference type="ChEBI" id="CHEBI:15378"/>
        <dbReference type="ChEBI" id="CHEBI:29985"/>
        <dbReference type="ChEBI" id="CHEBI:30616"/>
        <dbReference type="ChEBI" id="CHEBI:43474"/>
        <dbReference type="ChEBI" id="CHEBI:141005"/>
        <dbReference type="ChEBI" id="CHEBI:456216"/>
        <dbReference type="EC" id="6.3.2.17"/>
    </reaction>
</comment>
<evidence type="ECO:0000256" key="12">
    <source>
        <dbReference type="ARBA" id="ARBA00047493"/>
    </source>
</evidence>
<evidence type="ECO:0000256" key="9">
    <source>
        <dbReference type="ARBA" id="ARBA00022842"/>
    </source>
</evidence>
<keyword evidence="7" id="KW-0547">Nucleotide-binding</keyword>
<protein>
    <recommendedName>
        <fullName evidence="3">tetrahydrofolate synthase</fullName>
        <ecNumber evidence="3">6.3.2.17</ecNumber>
    </recommendedName>
    <alternativeName>
        <fullName evidence="11">Folylpoly-gamma-glutamate synthetase</fullName>
    </alternativeName>
    <alternativeName>
        <fullName evidence="10">Tetrahydrofolylpolyglutamate synthase</fullName>
    </alternativeName>
</protein>
<dbReference type="NCBIfam" id="TIGR01499">
    <property type="entry name" value="folC"/>
    <property type="match status" value="1"/>
</dbReference>
<proteinExistence type="inferred from homology"/>
<evidence type="ECO:0000256" key="6">
    <source>
        <dbReference type="ARBA" id="ARBA00022723"/>
    </source>
</evidence>
<name>A0AAV7YGQ5_9EUKA</name>
<evidence type="ECO:0000256" key="5">
    <source>
        <dbReference type="ARBA" id="ARBA00022598"/>
    </source>
</evidence>
<evidence type="ECO:0000313" key="15">
    <source>
        <dbReference type="Proteomes" id="UP001146793"/>
    </source>
</evidence>
<dbReference type="SUPFAM" id="SSF53244">
    <property type="entry name" value="MurD-like peptide ligases, peptide-binding domain"/>
    <property type="match status" value="1"/>
</dbReference>
<evidence type="ECO:0000256" key="2">
    <source>
        <dbReference type="ARBA" id="ARBA00008276"/>
    </source>
</evidence>
<dbReference type="InterPro" id="IPR001645">
    <property type="entry name" value="Folylpolyglutamate_synth"/>
</dbReference>
<dbReference type="GO" id="GO:0006730">
    <property type="term" value="P:one-carbon metabolic process"/>
    <property type="evidence" value="ECO:0007669"/>
    <property type="project" value="UniProtKB-KW"/>
</dbReference>
<comment type="similarity">
    <text evidence="2">Belongs to the folylpolyglutamate synthase family.</text>
</comment>
<dbReference type="Proteomes" id="UP001146793">
    <property type="component" value="Unassembled WGS sequence"/>
</dbReference>
<keyword evidence="4" id="KW-0554">One-carbon metabolism</keyword>
<gene>
    <name evidence="14" type="ORF">M0812_24292</name>
</gene>
<keyword evidence="6" id="KW-0479">Metal-binding</keyword>
<evidence type="ECO:0000259" key="13">
    <source>
        <dbReference type="Pfam" id="PF08245"/>
    </source>
</evidence>
<keyword evidence="8" id="KW-0067">ATP-binding</keyword>
<dbReference type="GO" id="GO:0046872">
    <property type="term" value="F:metal ion binding"/>
    <property type="evidence" value="ECO:0007669"/>
    <property type="project" value="UniProtKB-KW"/>
</dbReference>
<dbReference type="GO" id="GO:0004326">
    <property type="term" value="F:tetrahydrofolylpolyglutamate synthase activity"/>
    <property type="evidence" value="ECO:0007669"/>
    <property type="project" value="UniProtKB-EC"/>
</dbReference>
<dbReference type="InterPro" id="IPR036565">
    <property type="entry name" value="Mur-like_cat_sf"/>
</dbReference>
<dbReference type="GO" id="GO:0005829">
    <property type="term" value="C:cytosol"/>
    <property type="evidence" value="ECO:0007669"/>
    <property type="project" value="TreeGrafter"/>
</dbReference>
<feature type="domain" description="Mur ligase central" evidence="13">
    <location>
        <begin position="79"/>
        <end position="307"/>
    </location>
</feature>
<evidence type="ECO:0000256" key="7">
    <source>
        <dbReference type="ARBA" id="ARBA00022741"/>
    </source>
</evidence>
<evidence type="ECO:0000256" key="3">
    <source>
        <dbReference type="ARBA" id="ARBA00013025"/>
    </source>
</evidence>
<dbReference type="AlphaFoldDB" id="A0AAV7YGQ5"/>